<keyword evidence="8" id="KW-1185">Reference proteome</keyword>
<dbReference type="FunCoup" id="G0N4M7">
    <property type="interactions" value="80"/>
</dbReference>
<evidence type="ECO:0000256" key="3">
    <source>
        <dbReference type="ARBA" id="ARBA00022475"/>
    </source>
</evidence>
<dbReference type="PANTHER" id="PTHR21630:SF10">
    <property type="entry name" value="VENTRICULAR ZONE-EXPRESSED PH DOMAIN-CONTAINING PROTEIN HOMOLOG 1"/>
    <property type="match status" value="1"/>
</dbReference>
<dbReference type="GO" id="GO:0010314">
    <property type="term" value="F:phosphatidylinositol-5-phosphate binding"/>
    <property type="evidence" value="ECO:0007669"/>
    <property type="project" value="TreeGrafter"/>
</dbReference>
<evidence type="ECO:0000256" key="4">
    <source>
        <dbReference type="ARBA" id="ARBA00023136"/>
    </source>
</evidence>
<evidence type="ECO:0000313" key="8">
    <source>
        <dbReference type="Proteomes" id="UP000008068"/>
    </source>
</evidence>
<dbReference type="Pfam" id="PF00169">
    <property type="entry name" value="PH"/>
    <property type="match status" value="1"/>
</dbReference>
<keyword evidence="3" id="KW-1003">Cell membrane</keyword>
<dbReference type="AlphaFoldDB" id="G0N4M7"/>
<sequence length="881" mass="99523">MHYLLSRLLLQKQLNVSAQLFNVSHYDVITDMSNTFTYLKEIISASTYPMNKVDQSVVEIVIARLTAAIRETGSIESYAADLVDVLDEVLKHPMTALNEKCQDVDSAYCKIASDLLSSLFLVLIIFEVYPSQFFQHYGNKSVMTLTIPVALKCLTSKNSEFVKNTTSYISLAAIHNGKSLSSHALQIISNVIRGNYSLVRVLPHIYQDNKEPFHAQMSQLIDLLQNQYVECSEKLSLLQLASMVANTKPEVLIPYLPRFAVYLLSPQMSTAILNIYMSLISQKRTKSLSQFLPTLKLAAQSDELINNRTTICKIIANIGRVSSPLASEAVDELVLMCHSNSAEAQLLITVLNEIEVIGAMYPSSLRRHVSFFQSLPSSRTVERILGHLNLNNQDSLPELKEQSTESLFPKNAKVFDNLISNADRTVLEPCDSPTIELCELDRNTHSLAMQYQTNRSSGSLSRRSHVSIGQTLTAGTRGPYSDINESRELSMISMPSSSRTDVYHSQKATPNHIQTLSQPFASQVMTQIQMGKDGRVRPVGGGRRPVQWSAGSTETTFPAHLGPITTSKLCTLHKEDDNWIDSDRNDVVYKFVEHRKNKIRRFIEEVNTRFPVPVQCTVEGSKGSKHRMVIHFSCQTRSSSCCVFTKEYLFAFKTKYPAFWLHLMFLQMECSAISQFGQVVGKDSQQYQTLEHCWKCLPSSITKSIPFDTMITAAFPNSKDQDKLLKELDEAGFFACFTIDSSNNMWNCISCTNPDKVKYFVQEIGADKVLEGQLKEKKGRWRFLKRWNTKYFTLSSAALNYSTQHMPTESRALLPSIDIRSIRSVRSLGRGKKARKSLRRAFEIFTADNTSLILKAKDEKHAEEWLQCLQIAMAHARRELS</sequence>
<feature type="region of interest" description="Disordered" evidence="5">
    <location>
        <begin position="453"/>
        <end position="482"/>
    </location>
</feature>
<dbReference type="OrthoDB" id="5869902at2759"/>
<evidence type="ECO:0000313" key="7">
    <source>
        <dbReference type="EMBL" id="EGT52774.1"/>
    </source>
</evidence>
<reference evidence="8" key="1">
    <citation type="submission" date="2011-07" db="EMBL/GenBank/DDBJ databases">
        <authorList>
            <consortium name="Caenorhabditis brenneri Sequencing and Analysis Consortium"/>
            <person name="Wilson R.K."/>
        </authorList>
    </citation>
    <scope>NUCLEOTIDE SEQUENCE [LARGE SCALE GENOMIC DNA]</scope>
    <source>
        <strain evidence="8">PB2801</strain>
    </source>
</reference>
<evidence type="ECO:0000256" key="5">
    <source>
        <dbReference type="SAM" id="MobiDB-lite"/>
    </source>
</evidence>
<dbReference type="OMA" id="WIRIMLL"/>
<accession>G0N4M7</accession>
<dbReference type="HOGENOM" id="CLU_010394_0_0_1"/>
<proteinExistence type="inferred from homology"/>
<dbReference type="Proteomes" id="UP000008068">
    <property type="component" value="Unassembled WGS sequence"/>
</dbReference>
<evidence type="ECO:0000256" key="2">
    <source>
        <dbReference type="ARBA" id="ARBA00010187"/>
    </source>
</evidence>
<dbReference type="PROSITE" id="PS50003">
    <property type="entry name" value="PH_DOMAIN"/>
    <property type="match status" value="1"/>
</dbReference>
<dbReference type="SUPFAM" id="SSF48371">
    <property type="entry name" value="ARM repeat"/>
    <property type="match status" value="1"/>
</dbReference>
<comment type="similarity">
    <text evidence="2">Belongs to the MELT/VEPH family.</text>
</comment>
<evidence type="ECO:0000256" key="1">
    <source>
        <dbReference type="ARBA" id="ARBA00004413"/>
    </source>
</evidence>
<comment type="subcellular location">
    <subcellularLocation>
        <location evidence="1">Cell membrane</location>
        <topology evidence="1">Peripheral membrane protein</topology>
        <orientation evidence="1">Cytoplasmic side</orientation>
    </subcellularLocation>
</comment>
<dbReference type="InterPro" id="IPR011993">
    <property type="entry name" value="PH-like_dom_sf"/>
</dbReference>
<dbReference type="PANTHER" id="PTHR21630">
    <property type="entry name" value="VEPH-A/MELTED"/>
    <property type="match status" value="1"/>
</dbReference>
<dbReference type="InterPro" id="IPR001849">
    <property type="entry name" value="PH_domain"/>
</dbReference>
<dbReference type="InterPro" id="IPR039888">
    <property type="entry name" value="Melted-like"/>
</dbReference>
<dbReference type="InterPro" id="IPR016024">
    <property type="entry name" value="ARM-type_fold"/>
</dbReference>
<feature type="domain" description="PH" evidence="6">
    <location>
        <begin position="767"/>
        <end position="874"/>
    </location>
</feature>
<dbReference type="SMART" id="SM00233">
    <property type="entry name" value="PH"/>
    <property type="match status" value="1"/>
</dbReference>
<gene>
    <name evidence="7" type="ORF">CAEBREN_10936</name>
</gene>
<dbReference type="Gene3D" id="2.30.29.30">
    <property type="entry name" value="Pleckstrin-homology domain (PH domain)/Phosphotyrosine-binding domain (PTB)"/>
    <property type="match status" value="1"/>
</dbReference>
<protein>
    <recommendedName>
        <fullName evidence="6">PH domain-containing protein</fullName>
    </recommendedName>
</protein>
<dbReference type="EMBL" id="GL379838">
    <property type="protein sequence ID" value="EGT52774.1"/>
    <property type="molecule type" value="Genomic_DNA"/>
</dbReference>
<dbReference type="GO" id="GO:0005886">
    <property type="term" value="C:plasma membrane"/>
    <property type="evidence" value="ECO:0007669"/>
    <property type="project" value="UniProtKB-SubCell"/>
</dbReference>
<evidence type="ECO:0000259" key="6">
    <source>
        <dbReference type="PROSITE" id="PS50003"/>
    </source>
</evidence>
<dbReference type="eggNOG" id="KOG3723">
    <property type="taxonomic scope" value="Eukaryota"/>
</dbReference>
<organism evidence="8">
    <name type="scientific">Caenorhabditis brenneri</name>
    <name type="common">Nematode worm</name>
    <dbReference type="NCBI Taxonomy" id="135651"/>
    <lineage>
        <taxon>Eukaryota</taxon>
        <taxon>Metazoa</taxon>
        <taxon>Ecdysozoa</taxon>
        <taxon>Nematoda</taxon>
        <taxon>Chromadorea</taxon>
        <taxon>Rhabditida</taxon>
        <taxon>Rhabditina</taxon>
        <taxon>Rhabditomorpha</taxon>
        <taxon>Rhabditoidea</taxon>
        <taxon>Rhabditidae</taxon>
        <taxon>Peloderinae</taxon>
        <taxon>Caenorhabditis</taxon>
    </lineage>
</organism>
<keyword evidence="4" id="KW-0472">Membrane</keyword>
<dbReference type="InParanoid" id="G0N4M7"/>
<dbReference type="SUPFAM" id="SSF50729">
    <property type="entry name" value="PH domain-like"/>
    <property type="match status" value="1"/>
</dbReference>
<dbReference type="GO" id="GO:0009966">
    <property type="term" value="P:regulation of signal transduction"/>
    <property type="evidence" value="ECO:0007669"/>
    <property type="project" value="TreeGrafter"/>
</dbReference>
<name>G0N4M7_CAEBE</name>